<dbReference type="Gene3D" id="3.40.50.2000">
    <property type="entry name" value="Glycogen Phosphorylase B"/>
    <property type="match status" value="2"/>
</dbReference>
<evidence type="ECO:0000313" key="3">
    <source>
        <dbReference type="EMBL" id="MBM6874212.1"/>
    </source>
</evidence>
<dbReference type="EMBL" id="JACJLT010000004">
    <property type="protein sequence ID" value="MBM6874212.1"/>
    <property type="molecule type" value="Genomic_DNA"/>
</dbReference>
<dbReference type="Pfam" id="PF00534">
    <property type="entry name" value="Glycos_transf_1"/>
    <property type="match status" value="1"/>
</dbReference>
<dbReference type="SUPFAM" id="SSF53756">
    <property type="entry name" value="UDP-Glycosyltransferase/glycogen phosphorylase"/>
    <property type="match status" value="1"/>
</dbReference>
<accession>A0ABS2G0N6</accession>
<feature type="domain" description="Glycosyl transferase family 1" evidence="2">
    <location>
        <begin position="206"/>
        <end position="382"/>
    </location>
</feature>
<dbReference type="PANTHER" id="PTHR46401">
    <property type="entry name" value="GLYCOSYLTRANSFERASE WBBK-RELATED"/>
    <property type="match status" value="1"/>
</dbReference>
<evidence type="ECO:0000259" key="2">
    <source>
        <dbReference type="Pfam" id="PF00534"/>
    </source>
</evidence>
<dbReference type="PANTHER" id="PTHR46401:SF2">
    <property type="entry name" value="GLYCOSYLTRANSFERASE WBBK-RELATED"/>
    <property type="match status" value="1"/>
</dbReference>
<protein>
    <submittedName>
        <fullName evidence="3">Glycosyltransferase family 4 protein</fullName>
    </submittedName>
</protein>
<dbReference type="Proteomes" id="UP000728968">
    <property type="component" value="Unassembled WGS sequence"/>
</dbReference>
<keyword evidence="4" id="KW-1185">Reference proteome</keyword>
<organism evidence="3 4">
    <name type="scientific">Fusobacterium mortiferum</name>
    <dbReference type="NCBI Taxonomy" id="850"/>
    <lineage>
        <taxon>Bacteria</taxon>
        <taxon>Fusobacteriati</taxon>
        <taxon>Fusobacteriota</taxon>
        <taxon>Fusobacteriia</taxon>
        <taxon>Fusobacteriales</taxon>
        <taxon>Fusobacteriaceae</taxon>
        <taxon>Fusobacterium</taxon>
    </lineage>
</organism>
<evidence type="ECO:0000256" key="1">
    <source>
        <dbReference type="ARBA" id="ARBA00022679"/>
    </source>
</evidence>
<gene>
    <name evidence="3" type="ORF">H6A04_00810</name>
</gene>
<dbReference type="RefSeq" id="WP_204715503.1">
    <property type="nucleotide sequence ID" value="NZ_JACJLT010000004.1"/>
</dbReference>
<sequence>MEILFIFTRHSEDPNDSTLTKDLSDEFSKKGNNVTVVTILEKKYGRETELKIENGYEVLRVRTGNYFNLKSKIEKGITILTMPRDIKKEVIKNLGHKKYDLIITHTPFVSSETVIKPLKKYFKCPAFLILWDIFPQNAKDIGLIKNPFLFKFFKWKEKKMLLIYDRILCMSEGNIEYIKENYLYLRQNIIKLLRNWAVIKPKIIVDKKSIREKYGYEEKEFIAIFGGNMGKPQKLENILFLAEKVLKNKDIKFLFIGSGTEKDRLEKYSESKGLRNVKFINQIPRVDYEKLTAACDIGIVSLDERFTVPNFPSKTTDYFKLSLPLLASLDDCAAKDYGNFLQNEVKGGLYSQAGNIQELYEKFILLYENKELRKKLGDNGRKFYEENLGVDKAYKIIMKEIKKLRS</sequence>
<comment type="caution">
    <text evidence="3">The sequence shown here is derived from an EMBL/GenBank/DDBJ whole genome shotgun (WGS) entry which is preliminary data.</text>
</comment>
<dbReference type="CDD" id="cd03794">
    <property type="entry name" value="GT4_WbuB-like"/>
    <property type="match status" value="1"/>
</dbReference>
<proteinExistence type="predicted"/>
<dbReference type="InterPro" id="IPR001296">
    <property type="entry name" value="Glyco_trans_1"/>
</dbReference>
<keyword evidence="1" id="KW-0808">Transferase</keyword>
<name>A0ABS2G0N6_FUSMR</name>
<reference evidence="3 4" key="1">
    <citation type="journal article" date="2021" name="Sci. Rep.">
        <title>The distribution of antibiotic resistance genes in chicken gut microbiota commensals.</title>
        <authorList>
            <person name="Juricova H."/>
            <person name="Matiasovicova J."/>
            <person name="Kubasova T."/>
            <person name="Cejkova D."/>
            <person name="Rychlik I."/>
        </authorList>
    </citation>
    <scope>NUCLEOTIDE SEQUENCE [LARGE SCALE GENOMIC DNA]</scope>
    <source>
        <strain evidence="3 4">An425</strain>
    </source>
</reference>
<evidence type="ECO:0000313" key="4">
    <source>
        <dbReference type="Proteomes" id="UP000728968"/>
    </source>
</evidence>